<evidence type="ECO:0000256" key="1">
    <source>
        <dbReference type="PROSITE-ProRule" id="PRU00023"/>
    </source>
</evidence>
<feature type="compositionally biased region" description="Polar residues" evidence="2">
    <location>
        <begin position="376"/>
        <end position="387"/>
    </location>
</feature>
<evidence type="ECO:0000313" key="4">
    <source>
        <dbReference type="Proteomes" id="UP000265200"/>
    </source>
</evidence>
<evidence type="ECO:0000313" key="3">
    <source>
        <dbReference type="Ensembl" id="ENSORLP00015036045.1"/>
    </source>
</evidence>
<protein>
    <submittedName>
        <fullName evidence="3">Uncharacterized protein</fullName>
    </submittedName>
</protein>
<reference key="1">
    <citation type="journal article" date="2007" name="Nature">
        <title>The medaka draft genome and insights into vertebrate genome evolution.</title>
        <authorList>
            <person name="Kasahara M."/>
            <person name="Naruse K."/>
            <person name="Sasaki S."/>
            <person name="Nakatani Y."/>
            <person name="Qu W."/>
            <person name="Ahsan B."/>
            <person name="Yamada T."/>
            <person name="Nagayasu Y."/>
            <person name="Doi K."/>
            <person name="Kasai Y."/>
            <person name="Jindo T."/>
            <person name="Kobayashi D."/>
            <person name="Shimada A."/>
            <person name="Toyoda A."/>
            <person name="Kuroki Y."/>
            <person name="Fujiyama A."/>
            <person name="Sasaki T."/>
            <person name="Shimizu A."/>
            <person name="Asakawa S."/>
            <person name="Shimizu N."/>
            <person name="Hashimoto S."/>
            <person name="Yang J."/>
            <person name="Lee Y."/>
            <person name="Matsushima K."/>
            <person name="Sugano S."/>
            <person name="Sakaizumi M."/>
            <person name="Narita T."/>
            <person name="Ohishi K."/>
            <person name="Haga S."/>
            <person name="Ohta F."/>
            <person name="Nomoto H."/>
            <person name="Nogata K."/>
            <person name="Morishita T."/>
            <person name="Endo T."/>
            <person name="Shin-I T."/>
            <person name="Takeda H."/>
            <person name="Morishita S."/>
            <person name="Kohara Y."/>
        </authorList>
    </citation>
    <scope>NUCLEOTIDE SEQUENCE [LARGE SCALE GENOMIC DNA]</scope>
    <source>
        <strain>Hd-rR</strain>
    </source>
</reference>
<dbReference type="SMART" id="SM00248">
    <property type="entry name" value="ANK"/>
    <property type="match status" value="3"/>
</dbReference>
<feature type="region of interest" description="Disordered" evidence="2">
    <location>
        <begin position="356"/>
        <end position="404"/>
    </location>
</feature>
<dbReference type="PROSITE" id="PS50297">
    <property type="entry name" value="ANK_REP_REGION"/>
    <property type="match status" value="1"/>
</dbReference>
<dbReference type="AlphaFoldDB" id="A0A3P9JUZ1"/>
<dbReference type="PANTHER" id="PTHR16058:SF4">
    <property type="entry name" value="DOUBLE ZINC RIBBON AND ANKYRIN REPEAT-CONTAINING PROTEIN 1"/>
    <property type="match status" value="1"/>
</dbReference>
<dbReference type="InterPro" id="IPR002110">
    <property type="entry name" value="Ankyrin_rpt"/>
</dbReference>
<reference evidence="3 4" key="2">
    <citation type="submission" date="2017-04" db="EMBL/GenBank/DDBJ databases">
        <title>CpG methylation of centromeres and impact of large insertions on vertebrate speciation.</title>
        <authorList>
            <person name="Ichikawa K."/>
            <person name="Yoshimura J."/>
            <person name="Morishita S."/>
        </authorList>
    </citation>
    <scope>NUCLEOTIDE SEQUENCE</scope>
    <source>
        <strain evidence="3 4">HSOK</strain>
    </source>
</reference>
<feature type="region of interest" description="Disordered" evidence="2">
    <location>
        <begin position="272"/>
        <end position="294"/>
    </location>
</feature>
<dbReference type="Proteomes" id="UP000265200">
    <property type="component" value="Chromosome 1"/>
</dbReference>
<feature type="region of interest" description="Disordered" evidence="2">
    <location>
        <begin position="1"/>
        <end position="30"/>
    </location>
</feature>
<dbReference type="InterPro" id="IPR036770">
    <property type="entry name" value="Ankyrin_rpt-contain_sf"/>
</dbReference>
<dbReference type="PANTHER" id="PTHR16058">
    <property type="entry name" value="DOUBLE ZINC RIBBON AND ANKYRIN REPEAT-CONTAINING PROTEIN 1"/>
    <property type="match status" value="1"/>
</dbReference>
<dbReference type="Ensembl" id="ENSORLT00015036576.1">
    <property type="protein sequence ID" value="ENSORLP00015036045.1"/>
    <property type="gene ID" value="ENSORLG00015022927.1"/>
</dbReference>
<organism evidence="3 4">
    <name type="scientific">Oryzias latipes</name>
    <name type="common">Japanese rice fish</name>
    <name type="synonym">Japanese killifish</name>
    <dbReference type="NCBI Taxonomy" id="8090"/>
    <lineage>
        <taxon>Eukaryota</taxon>
        <taxon>Metazoa</taxon>
        <taxon>Chordata</taxon>
        <taxon>Craniata</taxon>
        <taxon>Vertebrata</taxon>
        <taxon>Euteleostomi</taxon>
        <taxon>Actinopterygii</taxon>
        <taxon>Neopterygii</taxon>
        <taxon>Teleostei</taxon>
        <taxon>Neoteleostei</taxon>
        <taxon>Acanthomorphata</taxon>
        <taxon>Ovalentaria</taxon>
        <taxon>Atherinomorphae</taxon>
        <taxon>Beloniformes</taxon>
        <taxon>Adrianichthyidae</taxon>
        <taxon>Oryziinae</taxon>
        <taxon>Oryzias</taxon>
    </lineage>
</organism>
<feature type="region of interest" description="Disordered" evidence="2">
    <location>
        <begin position="227"/>
        <end position="253"/>
    </location>
</feature>
<dbReference type="InterPro" id="IPR052481">
    <property type="entry name" value="DZAN1"/>
</dbReference>
<dbReference type="Gene3D" id="1.25.40.20">
    <property type="entry name" value="Ankyrin repeat-containing domain"/>
    <property type="match status" value="1"/>
</dbReference>
<feature type="repeat" description="ANK" evidence="1">
    <location>
        <begin position="450"/>
        <end position="482"/>
    </location>
</feature>
<dbReference type="PROSITE" id="PS50088">
    <property type="entry name" value="ANK_REPEAT"/>
    <property type="match status" value="1"/>
</dbReference>
<dbReference type="Pfam" id="PF12796">
    <property type="entry name" value="Ank_2"/>
    <property type="match status" value="1"/>
</dbReference>
<feature type="compositionally biased region" description="Low complexity" evidence="2">
    <location>
        <begin position="233"/>
        <end position="252"/>
    </location>
</feature>
<name>A0A3P9JUZ1_ORYLA</name>
<reference evidence="3" key="4">
    <citation type="submission" date="2025-09" db="UniProtKB">
        <authorList>
            <consortium name="Ensembl"/>
        </authorList>
    </citation>
    <scope>IDENTIFICATION</scope>
    <source>
        <strain evidence="3">HSOK</strain>
    </source>
</reference>
<proteinExistence type="predicted"/>
<evidence type="ECO:0000256" key="2">
    <source>
        <dbReference type="SAM" id="MobiDB-lite"/>
    </source>
</evidence>
<sequence length="578" mass="60333">MVDQAAGGDLQDLHQSLPVGTCSSENPAGSPLRASELRLFHTPRRSRAPACFLRGSQSAVNNGGHVTAGREKLSSERCAQCLQFGPSDPLAQFCAYCGAPVPAPPGQTLPPAEPGQVLNSPAPASVQVCAQLLCVCCNSALPENAHMCLVCEEPVHVSRALQVLCVSCGNGNPPDTSRCLTCEGFLSSTPSAQVGGGALASCRTITSSMCNSENRSDARFCNSCGSKTAAKVSPKSTPSSDPTPSLKLTPPTVDKHTQTIGLYYPSFTELQRKDPQRQQGPRDPQPPLTAVSPGRGFWRKQLDHVCGHLRSYAQNNAPFRALLGEPRFGRMVSAVIQEDQLEVSLTVSFALAGLKPQQVGPEGDHGTPTGGGPGPASQTETLSSVTERSTDSIDRSGPASGVPNLKLHVEHGRVILDSQLLKELGPGGGRVGTVQRLLDQGADPSCCGSDGRHALAVAVMNRHPDVLPVLLQRGADPDQQSGSMKNTALHEAAALGSVGLQCAAVLLRWKASVRQRNAVGETPYDVAASSGGGDMASLLAAQTGPDLLGRSRLSADVVQPLGRGQGFAVWQTPPPLGH</sequence>
<accession>A0A3P9JUZ1</accession>
<dbReference type="SUPFAM" id="SSF48403">
    <property type="entry name" value="Ankyrin repeat"/>
    <property type="match status" value="1"/>
</dbReference>
<reference evidence="3" key="3">
    <citation type="submission" date="2025-08" db="UniProtKB">
        <authorList>
            <consortium name="Ensembl"/>
        </authorList>
    </citation>
    <scope>IDENTIFICATION</scope>
    <source>
        <strain evidence="3">HSOK</strain>
    </source>
</reference>
<keyword evidence="1" id="KW-0040">ANK repeat</keyword>